<dbReference type="PANTHER" id="PTHR14464">
    <property type="entry name" value="EXONUCLEASE V"/>
    <property type="match status" value="1"/>
</dbReference>
<gene>
    <name evidence="3" type="ORF">E2562_008349</name>
</gene>
<dbReference type="EMBL" id="SPHZ02000003">
    <property type="protein sequence ID" value="KAF0923999.1"/>
    <property type="molecule type" value="Genomic_DNA"/>
</dbReference>
<protein>
    <submittedName>
        <fullName evidence="3">Uncharacterized protein</fullName>
    </submittedName>
</protein>
<organism evidence="3 4">
    <name type="scientific">Oryza meyeriana var. granulata</name>
    <dbReference type="NCBI Taxonomy" id="110450"/>
    <lineage>
        <taxon>Eukaryota</taxon>
        <taxon>Viridiplantae</taxon>
        <taxon>Streptophyta</taxon>
        <taxon>Embryophyta</taxon>
        <taxon>Tracheophyta</taxon>
        <taxon>Spermatophyta</taxon>
        <taxon>Magnoliopsida</taxon>
        <taxon>Liliopsida</taxon>
        <taxon>Poales</taxon>
        <taxon>Poaceae</taxon>
        <taxon>BOP clade</taxon>
        <taxon>Oryzoideae</taxon>
        <taxon>Oryzeae</taxon>
        <taxon>Oryzinae</taxon>
        <taxon>Oryza</taxon>
        <taxon>Oryza meyeriana</taxon>
    </lineage>
</organism>
<reference evidence="3 4" key="1">
    <citation type="submission" date="2019-11" db="EMBL/GenBank/DDBJ databases">
        <title>Whole genome sequence of Oryza granulata.</title>
        <authorList>
            <person name="Li W."/>
        </authorList>
    </citation>
    <scope>NUCLEOTIDE SEQUENCE [LARGE SCALE GENOMIC DNA]</scope>
    <source>
        <strain evidence="4">cv. Menghai</strain>
        <tissue evidence="3">Leaf</tissue>
    </source>
</reference>
<dbReference type="GO" id="GO:0036297">
    <property type="term" value="P:interstrand cross-link repair"/>
    <property type="evidence" value="ECO:0007669"/>
    <property type="project" value="TreeGrafter"/>
</dbReference>
<dbReference type="GO" id="GO:0005634">
    <property type="term" value="C:nucleus"/>
    <property type="evidence" value="ECO:0007669"/>
    <property type="project" value="TreeGrafter"/>
</dbReference>
<feature type="compositionally biased region" description="Pro residues" evidence="2">
    <location>
        <begin position="1"/>
        <end position="11"/>
    </location>
</feature>
<comment type="similarity">
    <text evidence="1">Belongs to the EXO5 family.</text>
</comment>
<dbReference type="GO" id="GO:0045145">
    <property type="term" value="F:single-stranded DNA 5'-3' DNA exonuclease activity"/>
    <property type="evidence" value="ECO:0007669"/>
    <property type="project" value="InterPro"/>
</dbReference>
<dbReference type="PANTHER" id="PTHR14464:SF4">
    <property type="entry name" value="EXONUCLEASE V"/>
    <property type="match status" value="1"/>
</dbReference>
<evidence type="ECO:0000256" key="1">
    <source>
        <dbReference type="ARBA" id="ARBA00009797"/>
    </source>
</evidence>
<evidence type="ECO:0000313" key="4">
    <source>
        <dbReference type="Proteomes" id="UP000479710"/>
    </source>
</evidence>
<evidence type="ECO:0000256" key="2">
    <source>
        <dbReference type="SAM" id="MobiDB-lite"/>
    </source>
</evidence>
<name>A0A6G1EGW5_9ORYZ</name>
<feature type="compositionally biased region" description="Low complexity" evidence="2">
    <location>
        <begin position="12"/>
        <end position="22"/>
    </location>
</feature>
<keyword evidence="4" id="KW-1185">Reference proteome</keyword>
<dbReference type="OrthoDB" id="354769at2759"/>
<dbReference type="Pfam" id="PF09810">
    <property type="entry name" value="Exo5"/>
    <property type="match status" value="1"/>
</dbReference>
<accession>A0A6G1EGW5</accession>
<evidence type="ECO:0000313" key="3">
    <source>
        <dbReference type="EMBL" id="KAF0923999.1"/>
    </source>
</evidence>
<feature type="region of interest" description="Disordered" evidence="2">
    <location>
        <begin position="1"/>
        <end position="23"/>
    </location>
</feature>
<dbReference type="InterPro" id="IPR019190">
    <property type="entry name" value="EXOV"/>
</dbReference>
<sequence length="157" mass="16888">MHLASPPPTPMPSSSAAAPPASERVELPVEIVSDEEMALIEAALSAAAARPVLSAAARRAVPLSCAAYSAASSSSGDIEDSPPLPTPRGSLHARFRERRALAVTDITATEWCEKQMEFVLEHGRPERTQAMKAGSERHAQLEQETDRNALFVQYNKL</sequence>
<comment type="caution">
    <text evidence="3">The sequence shown here is derived from an EMBL/GenBank/DDBJ whole genome shotgun (WGS) entry which is preliminary data.</text>
</comment>
<proteinExistence type="inferred from homology"/>
<dbReference type="AlphaFoldDB" id="A0A6G1EGW5"/>
<feature type="region of interest" description="Disordered" evidence="2">
    <location>
        <begin position="72"/>
        <end position="92"/>
    </location>
</feature>
<dbReference type="Proteomes" id="UP000479710">
    <property type="component" value="Unassembled WGS sequence"/>
</dbReference>